<dbReference type="RefSeq" id="WP_219547537.1">
    <property type="nucleotide sequence ID" value="NZ_JAHKRN010000033.1"/>
</dbReference>
<evidence type="ECO:0000313" key="2">
    <source>
        <dbReference type="Proteomes" id="UP001596096"/>
    </source>
</evidence>
<accession>A0ABW1C1U6</accession>
<evidence type="ECO:0000313" key="1">
    <source>
        <dbReference type="EMBL" id="MFC5818815.1"/>
    </source>
</evidence>
<reference evidence="2" key="1">
    <citation type="journal article" date="2019" name="Int. J. Syst. Evol. Microbiol.">
        <title>The Global Catalogue of Microorganisms (GCM) 10K type strain sequencing project: providing services to taxonomists for standard genome sequencing and annotation.</title>
        <authorList>
            <consortium name="The Broad Institute Genomics Platform"/>
            <consortium name="The Broad Institute Genome Sequencing Center for Infectious Disease"/>
            <person name="Wu L."/>
            <person name="Ma J."/>
        </authorList>
    </citation>
    <scope>NUCLEOTIDE SEQUENCE [LARGE SCALE GENOMIC DNA]</scope>
    <source>
        <strain evidence="2">CGMCC 4.7106</strain>
    </source>
</reference>
<evidence type="ECO:0008006" key="3">
    <source>
        <dbReference type="Google" id="ProtNLM"/>
    </source>
</evidence>
<name>A0ABW1C1U6_9ACTN</name>
<proteinExistence type="predicted"/>
<gene>
    <name evidence="1" type="ORF">ACFPUY_27265</name>
</gene>
<dbReference type="EMBL" id="JBHSNW010000015">
    <property type="protein sequence ID" value="MFC5818815.1"/>
    <property type="molecule type" value="Genomic_DNA"/>
</dbReference>
<dbReference type="Proteomes" id="UP001596096">
    <property type="component" value="Unassembled WGS sequence"/>
</dbReference>
<keyword evidence="2" id="KW-1185">Reference proteome</keyword>
<sequence>MAVISFHPPFLGVRLMRSRHVMVAATLLLSAACMNDSSPTRPQPTQAAVDSVTTAPCEFRAVKGEPPSWARTGFTPGVEMHYASSSRGDMLAILFGYPLYSPPLPDRGNKILWRSRAPLIPSEPLRIEARLNGVGAPTRITVEGGPGPSAVDLPSPGCWRLDLAWSSHTDSIDLEFVSR</sequence>
<protein>
    <recommendedName>
        <fullName evidence="3">DUF4871 domain-containing protein</fullName>
    </recommendedName>
</protein>
<comment type="caution">
    <text evidence="1">The sequence shown here is derived from an EMBL/GenBank/DDBJ whole genome shotgun (WGS) entry which is preliminary data.</text>
</comment>
<organism evidence="1 2">
    <name type="scientific">Nonomuraea harbinensis</name>
    <dbReference type="NCBI Taxonomy" id="1286938"/>
    <lineage>
        <taxon>Bacteria</taxon>
        <taxon>Bacillati</taxon>
        <taxon>Actinomycetota</taxon>
        <taxon>Actinomycetes</taxon>
        <taxon>Streptosporangiales</taxon>
        <taxon>Streptosporangiaceae</taxon>
        <taxon>Nonomuraea</taxon>
    </lineage>
</organism>